<evidence type="ECO:0008006" key="4">
    <source>
        <dbReference type="Google" id="ProtNLM"/>
    </source>
</evidence>
<dbReference type="AlphaFoldDB" id="G9ZBE0"/>
<comment type="caution">
    <text evidence="2">The sequence shown here is derived from an EMBL/GenBank/DDBJ whole genome shotgun (WGS) entry which is preliminary data.</text>
</comment>
<organism evidence="2 3">
    <name type="scientific">Cardiobacterium valvarum F0432</name>
    <dbReference type="NCBI Taxonomy" id="797473"/>
    <lineage>
        <taxon>Bacteria</taxon>
        <taxon>Pseudomonadati</taxon>
        <taxon>Pseudomonadota</taxon>
        <taxon>Gammaproteobacteria</taxon>
        <taxon>Cardiobacteriales</taxon>
        <taxon>Cardiobacteriaceae</taxon>
        <taxon>Cardiobacterium</taxon>
    </lineage>
</organism>
<evidence type="ECO:0000256" key="1">
    <source>
        <dbReference type="SAM" id="Phobius"/>
    </source>
</evidence>
<dbReference type="HOGENOM" id="CLU_1507986_0_0_6"/>
<keyword evidence="1" id="KW-1133">Transmembrane helix</keyword>
<accession>G9ZBE0</accession>
<dbReference type="STRING" id="797473.HMPREF9080_00063"/>
<feature type="transmembrane region" description="Helical" evidence="1">
    <location>
        <begin position="108"/>
        <end position="132"/>
    </location>
</feature>
<evidence type="ECO:0000313" key="2">
    <source>
        <dbReference type="EMBL" id="EHM56157.1"/>
    </source>
</evidence>
<reference evidence="2 3" key="1">
    <citation type="submission" date="2011-08" db="EMBL/GenBank/DDBJ databases">
        <authorList>
            <person name="Weinstock G."/>
            <person name="Sodergren E."/>
            <person name="Clifton S."/>
            <person name="Fulton L."/>
            <person name="Fulton B."/>
            <person name="Courtney L."/>
            <person name="Fronick C."/>
            <person name="Harrison M."/>
            <person name="Strong C."/>
            <person name="Farmer C."/>
            <person name="Delahaunty K."/>
            <person name="Markovic C."/>
            <person name="Hall O."/>
            <person name="Minx P."/>
            <person name="Tomlinson C."/>
            <person name="Mitreva M."/>
            <person name="Hou S."/>
            <person name="Chen J."/>
            <person name="Wollam A."/>
            <person name="Pepin K.H."/>
            <person name="Johnson M."/>
            <person name="Bhonagiri V."/>
            <person name="Zhang X."/>
            <person name="Suruliraj S."/>
            <person name="Warren W."/>
            <person name="Chinwalla A."/>
            <person name="Mardis E.R."/>
            <person name="Wilson R.K."/>
        </authorList>
    </citation>
    <scope>NUCLEOTIDE SEQUENCE [LARGE SCALE GENOMIC DNA]</scope>
    <source>
        <strain evidence="2 3">F0432</strain>
    </source>
</reference>
<sequence>MMNPLHKALYRDFFKNEPDERQEGIINAELARCLIYIYWLNFALCILKTAHDRLEGVFMSGMAAILFLNLIFISVFIFTNSASRELQKQKPDITPQNLAQHLAYHQKWAVLLGVFSVVIISALCFNSLAFAIYPLPSTILFLYSYGLFLGLTYYRRSKKEALKILADKQAATAKSETDKEA</sequence>
<feature type="transmembrane region" description="Helical" evidence="1">
    <location>
        <begin position="138"/>
        <end position="154"/>
    </location>
</feature>
<dbReference type="RefSeq" id="WP_006984094.1">
    <property type="nucleotide sequence ID" value="NZ_JH417877.1"/>
</dbReference>
<proteinExistence type="predicted"/>
<feature type="transmembrane region" description="Helical" evidence="1">
    <location>
        <begin position="56"/>
        <end position="78"/>
    </location>
</feature>
<evidence type="ECO:0000313" key="3">
    <source>
        <dbReference type="Proteomes" id="UP000004750"/>
    </source>
</evidence>
<dbReference type="Proteomes" id="UP000004750">
    <property type="component" value="Unassembled WGS sequence"/>
</dbReference>
<protein>
    <recommendedName>
        <fullName evidence="4">DUF3278 domain-containing protein</fullName>
    </recommendedName>
</protein>
<keyword evidence="1" id="KW-0812">Transmembrane</keyword>
<name>G9ZBE0_9GAMM</name>
<dbReference type="EMBL" id="AGCM01000003">
    <property type="protein sequence ID" value="EHM56157.1"/>
    <property type="molecule type" value="Genomic_DNA"/>
</dbReference>
<gene>
    <name evidence="2" type="ORF">HMPREF9080_00063</name>
</gene>
<keyword evidence="1" id="KW-0472">Membrane</keyword>